<dbReference type="Gene3D" id="3.90.1150.200">
    <property type="match status" value="1"/>
</dbReference>
<accession>A0A929KT45</accession>
<protein>
    <submittedName>
        <fullName evidence="2">DUF1801 domain-containing protein</fullName>
    </submittedName>
</protein>
<dbReference type="EMBL" id="JADFFL010000002">
    <property type="protein sequence ID" value="MBE9661061.1"/>
    <property type="molecule type" value="Genomic_DNA"/>
</dbReference>
<proteinExistence type="predicted"/>
<sequence>MNKPANTDEYIATFPPPTQALLQEMRKIILSAAPAATEVISYGMPAFKQDGYITVWFAGYAKHIGFYPSSAITHFKEEISAYKNSKGAVQFPLDEPLPEELIKAMVRFKIQENLEKAAMKNKK</sequence>
<dbReference type="AlphaFoldDB" id="A0A929KT45"/>
<dbReference type="InterPro" id="IPR014922">
    <property type="entry name" value="YdhG-like"/>
</dbReference>
<gene>
    <name evidence="2" type="ORF">IRJ16_04130</name>
</gene>
<evidence type="ECO:0000259" key="1">
    <source>
        <dbReference type="Pfam" id="PF08818"/>
    </source>
</evidence>
<dbReference type="SUPFAM" id="SSF159888">
    <property type="entry name" value="YdhG-like"/>
    <property type="match status" value="1"/>
</dbReference>
<evidence type="ECO:0000313" key="3">
    <source>
        <dbReference type="Proteomes" id="UP000622475"/>
    </source>
</evidence>
<name>A0A929KT45_9SPHI</name>
<keyword evidence="3" id="KW-1185">Reference proteome</keyword>
<evidence type="ECO:0000313" key="2">
    <source>
        <dbReference type="EMBL" id="MBE9661061.1"/>
    </source>
</evidence>
<reference evidence="2" key="1">
    <citation type="submission" date="2020-10" db="EMBL/GenBank/DDBJ databases">
        <title>Mucilaginibacter mali sp. nov., isolated from rhizosphere soil of apple orchard.</title>
        <authorList>
            <person name="Lee J.-S."/>
            <person name="Kim H.S."/>
            <person name="Kim J.-S."/>
        </authorList>
    </citation>
    <scope>NUCLEOTIDE SEQUENCE</scope>
    <source>
        <strain evidence="2">KCTC 22746</strain>
    </source>
</reference>
<dbReference type="Proteomes" id="UP000622475">
    <property type="component" value="Unassembled WGS sequence"/>
</dbReference>
<organism evidence="2 3">
    <name type="scientific">Mucilaginibacter myungsuensis</name>
    <dbReference type="NCBI Taxonomy" id="649104"/>
    <lineage>
        <taxon>Bacteria</taxon>
        <taxon>Pseudomonadati</taxon>
        <taxon>Bacteroidota</taxon>
        <taxon>Sphingobacteriia</taxon>
        <taxon>Sphingobacteriales</taxon>
        <taxon>Sphingobacteriaceae</taxon>
        <taxon>Mucilaginibacter</taxon>
    </lineage>
</organism>
<comment type="caution">
    <text evidence="2">The sequence shown here is derived from an EMBL/GenBank/DDBJ whole genome shotgun (WGS) entry which is preliminary data.</text>
</comment>
<dbReference type="RefSeq" id="WP_194110270.1">
    <property type="nucleotide sequence ID" value="NZ_JADFFL010000002.1"/>
</dbReference>
<dbReference type="Pfam" id="PF08818">
    <property type="entry name" value="DUF1801"/>
    <property type="match status" value="1"/>
</dbReference>
<feature type="domain" description="YdhG-like" evidence="1">
    <location>
        <begin position="19"/>
        <end position="109"/>
    </location>
</feature>